<reference evidence="1 2" key="1">
    <citation type="journal article" date="2012" name="Science">
        <title>The Paleozoic origin of enzymatic lignin decomposition reconstructed from 31 fungal genomes.</title>
        <authorList>
            <person name="Floudas D."/>
            <person name="Binder M."/>
            <person name="Riley R."/>
            <person name="Barry K."/>
            <person name="Blanchette R.A."/>
            <person name="Henrissat B."/>
            <person name="Martinez A.T."/>
            <person name="Otillar R."/>
            <person name="Spatafora J.W."/>
            <person name="Yadav J.S."/>
            <person name="Aerts A."/>
            <person name="Benoit I."/>
            <person name="Boyd A."/>
            <person name="Carlson A."/>
            <person name="Copeland A."/>
            <person name="Coutinho P.M."/>
            <person name="de Vries R.P."/>
            <person name="Ferreira P."/>
            <person name="Findley K."/>
            <person name="Foster B."/>
            <person name="Gaskell J."/>
            <person name="Glotzer D."/>
            <person name="Gorecki P."/>
            <person name="Heitman J."/>
            <person name="Hesse C."/>
            <person name="Hori C."/>
            <person name="Igarashi K."/>
            <person name="Jurgens J.A."/>
            <person name="Kallen N."/>
            <person name="Kersten P."/>
            <person name="Kohler A."/>
            <person name="Kuees U."/>
            <person name="Kumar T.K.A."/>
            <person name="Kuo A."/>
            <person name="LaButti K."/>
            <person name="Larrondo L.F."/>
            <person name="Lindquist E."/>
            <person name="Ling A."/>
            <person name="Lombard V."/>
            <person name="Lucas S."/>
            <person name="Lundell T."/>
            <person name="Martin R."/>
            <person name="McLaughlin D.J."/>
            <person name="Morgenstern I."/>
            <person name="Morin E."/>
            <person name="Murat C."/>
            <person name="Nagy L.G."/>
            <person name="Nolan M."/>
            <person name="Ohm R.A."/>
            <person name="Patyshakuliyeva A."/>
            <person name="Rokas A."/>
            <person name="Ruiz-Duenas F.J."/>
            <person name="Sabat G."/>
            <person name="Salamov A."/>
            <person name="Samejima M."/>
            <person name="Schmutz J."/>
            <person name="Slot J.C."/>
            <person name="St John F."/>
            <person name="Stenlid J."/>
            <person name="Sun H."/>
            <person name="Sun S."/>
            <person name="Syed K."/>
            <person name="Tsang A."/>
            <person name="Wiebenga A."/>
            <person name="Young D."/>
            <person name="Pisabarro A."/>
            <person name="Eastwood D.C."/>
            <person name="Martin F."/>
            <person name="Cullen D."/>
            <person name="Grigoriev I.V."/>
            <person name="Hibbett D.S."/>
        </authorList>
    </citation>
    <scope>NUCLEOTIDE SEQUENCE [LARGE SCALE GENOMIC DNA]</scope>
    <source>
        <strain evidence="1 2">ATCC 11539</strain>
    </source>
</reference>
<name>S7Q0X1_GLOTA</name>
<proteinExistence type="predicted"/>
<accession>S7Q0X1</accession>
<dbReference type="RefSeq" id="XP_007867760.1">
    <property type="nucleotide sequence ID" value="XM_007869569.1"/>
</dbReference>
<evidence type="ECO:0000313" key="2">
    <source>
        <dbReference type="Proteomes" id="UP000030669"/>
    </source>
</evidence>
<sequence length="334" mass="37739">MTSIPESLRNLISTHRLSFAPADSPLNQCSYDELLEYFDHVEDTMHLTITPDRILQEAELISSVMSRSDWTSEDIRATHIVDLAEMFAVAGCLQGSYTKTVAKLAREVFYALGRKCRAPQVMGRFRRVLSEGVATSFLEIIKSDLSCFVDSNGVSSMHPDVDERRERLVNHAAFIGDLYAERLLPDLIYTSLVMELLDRLENVLHCRMLHIILAKGQYSTGGAQGVNYFMNLIDSRLQRLIETTPFTKEVNPFLWRWIVAVGNVVIRTLDWYKLSAEDQEEEIELAGCHDLAIPAGNCLLLALLEGHYSPGIDFAWFSGRTKNYACVARPENSI</sequence>
<dbReference type="HOGENOM" id="CLU_831712_0_0_1"/>
<dbReference type="AlphaFoldDB" id="S7Q0X1"/>
<keyword evidence="2" id="KW-1185">Reference proteome</keyword>
<organism evidence="1 2">
    <name type="scientific">Gloeophyllum trabeum (strain ATCC 11539 / FP-39264 / Madison 617)</name>
    <name type="common">Brown rot fungus</name>
    <dbReference type="NCBI Taxonomy" id="670483"/>
    <lineage>
        <taxon>Eukaryota</taxon>
        <taxon>Fungi</taxon>
        <taxon>Dikarya</taxon>
        <taxon>Basidiomycota</taxon>
        <taxon>Agaricomycotina</taxon>
        <taxon>Agaricomycetes</taxon>
        <taxon>Gloeophyllales</taxon>
        <taxon>Gloeophyllaceae</taxon>
        <taxon>Gloeophyllum</taxon>
    </lineage>
</organism>
<protein>
    <submittedName>
        <fullName evidence="1">Uncharacterized protein</fullName>
    </submittedName>
</protein>
<dbReference type="GeneID" id="19309623"/>
<dbReference type="EMBL" id="KB469305">
    <property type="protein sequence ID" value="EPQ53413.1"/>
    <property type="molecule type" value="Genomic_DNA"/>
</dbReference>
<evidence type="ECO:0000313" key="1">
    <source>
        <dbReference type="EMBL" id="EPQ53413.1"/>
    </source>
</evidence>
<gene>
    <name evidence="1" type="ORF">GLOTRDRAFT_94676</name>
</gene>
<dbReference type="KEGG" id="gtr:GLOTRDRAFT_94676"/>
<dbReference type="Proteomes" id="UP000030669">
    <property type="component" value="Unassembled WGS sequence"/>
</dbReference>